<proteinExistence type="predicted"/>
<organism evidence="2 3">
    <name type="scientific">Mycobacterium tuberculosis</name>
    <dbReference type="NCBI Taxonomy" id="1773"/>
    <lineage>
        <taxon>Bacteria</taxon>
        <taxon>Bacillati</taxon>
        <taxon>Actinomycetota</taxon>
        <taxon>Actinomycetes</taxon>
        <taxon>Mycobacteriales</taxon>
        <taxon>Mycobacteriaceae</taxon>
        <taxon>Mycobacterium</taxon>
        <taxon>Mycobacterium tuberculosis complex</taxon>
    </lineage>
</organism>
<gene>
    <name evidence="2" type="ORF">ERS007703_02219</name>
</gene>
<name>A0A0U0TW43_MYCTX</name>
<accession>A0A0U0TW43</accession>
<evidence type="ECO:0000313" key="3">
    <source>
        <dbReference type="Proteomes" id="UP000038802"/>
    </source>
</evidence>
<dbReference type="EMBL" id="CSAE01000228">
    <property type="protein sequence ID" value="COV87582.1"/>
    <property type="molecule type" value="Genomic_DNA"/>
</dbReference>
<evidence type="ECO:0000313" key="2">
    <source>
        <dbReference type="EMBL" id="COV87582.1"/>
    </source>
</evidence>
<feature type="region of interest" description="Disordered" evidence="1">
    <location>
        <begin position="73"/>
        <end position="96"/>
    </location>
</feature>
<dbReference type="Proteomes" id="UP000038802">
    <property type="component" value="Unassembled WGS sequence"/>
</dbReference>
<protein>
    <submittedName>
        <fullName evidence="2">Uncharacterized protein</fullName>
    </submittedName>
</protein>
<evidence type="ECO:0000256" key="1">
    <source>
        <dbReference type="SAM" id="MobiDB-lite"/>
    </source>
</evidence>
<dbReference type="AlphaFoldDB" id="A0A0U0TW43"/>
<feature type="compositionally biased region" description="Low complexity" evidence="1">
    <location>
        <begin position="73"/>
        <end position="86"/>
    </location>
</feature>
<feature type="region of interest" description="Disordered" evidence="1">
    <location>
        <begin position="1"/>
        <end position="28"/>
    </location>
</feature>
<reference evidence="3" key="1">
    <citation type="submission" date="2015-03" db="EMBL/GenBank/DDBJ databases">
        <authorList>
            <consortium name="Pathogen Informatics"/>
        </authorList>
    </citation>
    <scope>NUCLEOTIDE SEQUENCE [LARGE SCALE GENOMIC DNA]</scope>
    <source>
        <strain evidence="3">K00500041</strain>
    </source>
</reference>
<sequence>MIAAAPNPTSAAMWCTSRASPDSTTRPTWVRVRSRTRWWCTPATASSDGIGAISSSDSRSDKMMIRAPSAIAAAAAPRTSSSAAASPAPPSETRYRQRITLDRNPCGRPLTLSLGSRLTSLASSWLRRIGWGSTIWWQEFWSGLSKSRSPPVVPCRLVTTSSRMASNGGLVTWANS</sequence>